<reference evidence="4" key="1">
    <citation type="journal article" date="2019" name="Int. J. Syst. Evol. Microbiol.">
        <title>The Global Catalogue of Microorganisms (GCM) 10K type strain sequencing project: providing services to taxonomists for standard genome sequencing and annotation.</title>
        <authorList>
            <consortium name="The Broad Institute Genomics Platform"/>
            <consortium name="The Broad Institute Genome Sequencing Center for Infectious Disease"/>
            <person name="Wu L."/>
            <person name="Ma J."/>
        </authorList>
    </citation>
    <scope>NUCLEOTIDE SEQUENCE [LARGE SCALE GENOMIC DNA]</scope>
    <source>
        <strain evidence="4">JCM 17337</strain>
    </source>
</reference>
<evidence type="ECO:0008006" key="5">
    <source>
        <dbReference type="Google" id="ProtNLM"/>
    </source>
</evidence>
<keyword evidence="1" id="KW-0175">Coiled coil</keyword>
<gene>
    <name evidence="3" type="ORF">GCM10022423_05470</name>
</gene>
<evidence type="ECO:0000256" key="2">
    <source>
        <dbReference type="SAM" id="Phobius"/>
    </source>
</evidence>
<dbReference type="EMBL" id="BAABDU010000002">
    <property type="protein sequence ID" value="GAA3757925.1"/>
    <property type="molecule type" value="Genomic_DNA"/>
</dbReference>
<keyword evidence="2" id="KW-0812">Transmembrane</keyword>
<feature type="transmembrane region" description="Helical" evidence="2">
    <location>
        <begin position="28"/>
        <end position="48"/>
    </location>
</feature>
<keyword evidence="2" id="KW-1133">Transmembrane helix</keyword>
<keyword evidence="2" id="KW-0472">Membrane</keyword>
<evidence type="ECO:0000313" key="4">
    <source>
        <dbReference type="Proteomes" id="UP001500748"/>
    </source>
</evidence>
<feature type="coiled-coil region" evidence="1">
    <location>
        <begin position="107"/>
        <end position="136"/>
    </location>
</feature>
<dbReference type="Proteomes" id="UP001500748">
    <property type="component" value="Unassembled WGS sequence"/>
</dbReference>
<accession>A0ABP7G7F6</accession>
<protein>
    <recommendedName>
        <fullName evidence="5">Phage abortive infection protein</fullName>
    </recommendedName>
</protein>
<proteinExistence type="predicted"/>
<organism evidence="3 4">
    <name type="scientific">Flavobacterium ginsengiterrae</name>
    <dbReference type="NCBI Taxonomy" id="871695"/>
    <lineage>
        <taxon>Bacteria</taxon>
        <taxon>Pseudomonadati</taxon>
        <taxon>Bacteroidota</taxon>
        <taxon>Flavobacteriia</taxon>
        <taxon>Flavobacteriales</taxon>
        <taxon>Flavobacteriaceae</taxon>
        <taxon>Flavobacterium</taxon>
    </lineage>
</organism>
<dbReference type="RefSeq" id="WP_345139932.1">
    <property type="nucleotide sequence ID" value="NZ_BAABDU010000002.1"/>
</dbReference>
<evidence type="ECO:0000256" key="1">
    <source>
        <dbReference type="SAM" id="Coils"/>
    </source>
</evidence>
<feature type="transmembrane region" description="Helical" evidence="2">
    <location>
        <begin position="68"/>
        <end position="88"/>
    </location>
</feature>
<evidence type="ECO:0000313" key="3">
    <source>
        <dbReference type="EMBL" id="GAA3757925.1"/>
    </source>
</evidence>
<sequence>MTEEQTSRIGNIEGQISKIDILISNYRTLAISIIVVGFLLIFVFYGILLKGNTNQNELIDKLGSISGGVVSSSFSLAGLFLVYVAFLGQKQQILYQQIELIHNRYELELTRSEMSNQQIEMKKQNETLEVQKFENLFFQLLKNHNDTKKAFYYIMDMNLFSKFNSAFSKHLPNSDGRNYEEETLLRCYSETLNSVSAFDYAFLYQINSLLKFVMLEENENINKDQYIQFVLESLSLSERKSMFLICNYCTSINFENKKYVLECDVLNDINISNFEDFGGGVFFF</sequence>
<keyword evidence="4" id="KW-1185">Reference proteome</keyword>
<comment type="caution">
    <text evidence="3">The sequence shown here is derived from an EMBL/GenBank/DDBJ whole genome shotgun (WGS) entry which is preliminary data.</text>
</comment>
<name>A0ABP7G7F6_9FLAO</name>